<accession>A0A9D2G320</accession>
<feature type="transmembrane region" description="Helical" evidence="1">
    <location>
        <begin position="118"/>
        <end position="135"/>
    </location>
</feature>
<sequence length="241" mass="27289">MEDSIPNTSPISSSVLKWMAILTMTIDHIGAVLIEPMLYNSSGSSIATGIDWQFIYTSCRLVGRLAFPIYCFLIVEGYIHTRSVPKYASRLGLFALISEIPFDLAFSGQMFDWATQNVFFTLLLGLFAIWAYDTLDQPILRIGLPMALALFAQLLNTDYQIYGVGFILILFITRPNRLKQTLIGALYGLSQMTASLSFIPIYFYNGKKGRGNSKWLYWFYPVHLLILAGMAYLIFNTSFLF</sequence>
<organism evidence="2 3">
    <name type="scientific">Candidatus Atopostipes pullistercoris</name>
    <dbReference type="NCBI Taxonomy" id="2838467"/>
    <lineage>
        <taxon>Bacteria</taxon>
        <taxon>Bacillati</taxon>
        <taxon>Bacillota</taxon>
        <taxon>Bacilli</taxon>
        <taxon>Lactobacillales</taxon>
        <taxon>Carnobacteriaceae</taxon>
        <taxon>Atopostipes</taxon>
    </lineage>
</organism>
<keyword evidence="1" id="KW-0472">Membrane</keyword>
<protein>
    <submittedName>
        <fullName evidence="2">Conjugal transfer protein TraX</fullName>
    </submittedName>
</protein>
<dbReference type="AlphaFoldDB" id="A0A9D2G320"/>
<dbReference type="InterPro" id="IPR008875">
    <property type="entry name" value="TraX"/>
</dbReference>
<keyword evidence="1" id="KW-1133">Transmembrane helix</keyword>
<gene>
    <name evidence="2" type="ORF">H9808_06415</name>
</gene>
<proteinExistence type="predicted"/>
<feature type="transmembrane region" description="Helical" evidence="1">
    <location>
        <begin position="147"/>
        <end position="172"/>
    </location>
</feature>
<reference evidence="2" key="1">
    <citation type="journal article" date="2021" name="PeerJ">
        <title>Extensive microbial diversity within the chicken gut microbiome revealed by metagenomics and culture.</title>
        <authorList>
            <person name="Gilroy R."/>
            <person name="Ravi A."/>
            <person name="Getino M."/>
            <person name="Pursley I."/>
            <person name="Horton D.L."/>
            <person name="Alikhan N.F."/>
            <person name="Baker D."/>
            <person name="Gharbi K."/>
            <person name="Hall N."/>
            <person name="Watson M."/>
            <person name="Adriaenssens E.M."/>
            <person name="Foster-Nyarko E."/>
            <person name="Jarju S."/>
            <person name="Secka A."/>
            <person name="Antonio M."/>
            <person name="Oren A."/>
            <person name="Chaudhuri R.R."/>
            <person name="La Ragione R."/>
            <person name="Hildebrand F."/>
            <person name="Pallen M.J."/>
        </authorList>
    </citation>
    <scope>NUCLEOTIDE SEQUENCE</scope>
    <source>
        <strain evidence="2">CHK169-4300</strain>
    </source>
</reference>
<dbReference type="Pfam" id="PF05857">
    <property type="entry name" value="TraX"/>
    <property type="match status" value="1"/>
</dbReference>
<keyword evidence="1" id="KW-0812">Transmembrane</keyword>
<reference evidence="2" key="2">
    <citation type="submission" date="2021-04" db="EMBL/GenBank/DDBJ databases">
        <authorList>
            <person name="Gilroy R."/>
        </authorList>
    </citation>
    <scope>NUCLEOTIDE SEQUENCE</scope>
    <source>
        <strain evidence="2">CHK169-4300</strain>
    </source>
</reference>
<name>A0A9D2G320_9LACT</name>
<comment type="caution">
    <text evidence="2">The sequence shown here is derived from an EMBL/GenBank/DDBJ whole genome shotgun (WGS) entry which is preliminary data.</text>
</comment>
<evidence type="ECO:0000256" key="1">
    <source>
        <dbReference type="SAM" id="Phobius"/>
    </source>
</evidence>
<evidence type="ECO:0000313" key="2">
    <source>
        <dbReference type="EMBL" id="HIZ71381.1"/>
    </source>
</evidence>
<evidence type="ECO:0000313" key="3">
    <source>
        <dbReference type="Proteomes" id="UP000824106"/>
    </source>
</evidence>
<dbReference type="EMBL" id="DXAZ01000102">
    <property type="protein sequence ID" value="HIZ71381.1"/>
    <property type="molecule type" value="Genomic_DNA"/>
</dbReference>
<feature type="transmembrane region" description="Helical" evidence="1">
    <location>
        <begin position="184"/>
        <end position="203"/>
    </location>
</feature>
<dbReference type="Proteomes" id="UP000824106">
    <property type="component" value="Unassembled WGS sequence"/>
</dbReference>
<feature type="transmembrane region" description="Helical" evidence="1">
    <location>
        <begin position="215"/>
        <end position="235"/>
    </location>
</feature>